<dbReference type="Proteomes" id="UP000597762">
    <property type="component" value="Unassembled WGS sequence"/>
</dbReference>
<dbReference type="OrthoDB" id="424974at2759"/>
<feature type="domain" description="FAD dependent oxidoreductase" evidence="6">
    <location>
        <begin position="2"/>
        <end position="294"/>
    </location>
</feature>
<keyword evidence="4" id="KW-0274">FAD</keyword>
<dbReference type="EC" id="1.5.3.1" evidence="7"/>
<evidence type="ECO:0000256" key="2">
    <source>
        <dbReference type="ARBA" id="ARBA00010989"/>
    </source>
</evidence>
<gene>
    <name evidence="7" type="ORF">SPHA_46660</name>
</gene>
<dbReference type="InterPro" id="IPR045170">
    <property type="entry name" value="MTOX"/>
</dbReference>
<comment type="similarity">
    <text evidence="2">Belongs to the MSOX/MTOX family.</text>
</comment>
<accession>A0A812D5U4</accession>
<dbReference type="SUPFAM" id="SSF51905">
    <property type="entry name" value="FAD/NAD(P)-binding domain"/>
    <property type="match status" value="1"/>
</dbReference>
<protein>
    <submittedName>
        <fullName evidence="7">PIPOX</fullName>
        <ecNumber evidence="7">1.5.3.1</ecNumber>
        <ecNumber evidence="7">1.5.3.7</ecNumber>
    </submittedName>
</protein>
<evidence type="ECO:0000256" key="5">
    <source>
        <dbReference type="ARBA" id="ARBA00023002"/>
    </source>
</evidence>
<keyword evidence="5 7" id="KW-0560">Oxidoreductase</keyword>
<reference evidence="7" key="1">
    <citation type="submission" date="2021-01" db="EMBL/GenBank/DDBJ databases">
        <authorList>
            <person name="Li R."/>
            <person name="Bekaert M."/>
        </authorList>
    </citation>
    <scope>NUCLEOTIDE SEQUENCE</scope>
    <source>
        <strain evidence="7">Farmed</strain>
    </source>
</reference>
<dbReference type="GO" id="GO:0050031">
    <property type="term" value="F:L-pipecolate oxidase activity"/>
    <property type="evidence" value="ECO:0007669"/>
    <property type="project" value="UniProtKB-EC"/>
</dbReference>
<evidence type="ECO:0000256" key="1">
    <source>
        <dbReference type="ARBA" id="ARBA00001974"/>
    </source>
</evidence>
<dbReference type="Gene3D" id="3.30.9.10">
    <property type="entry name" value="D-Amino Acid Oxidase, subunit A, domain 2"/>
    <property type="match status" value="1"/>
</dbReference>
<dbReference type="PANTHER" id="PTHR10961">
    <property type="entry name" value="PEROXISOMAL SARCOSINE OXIDASE"/>
    <property type="match status" value="1"/>
</dbReference>
<dbReference type="PANTHER" id="PTHR10961:SF46">
    <property type="entry name" value="PEROXISOMAL SARCOSINE OXIDASE"/>
    <property type="match status" value="1"/>
</dbReference>
<dbReference type="InterPro" id="IPR006076">
    <property type="entry name" value="FAD-dep_OxRdtase"/>
</dbReference>
<name>A0A812D5U4_ACAPH</name>
<keyword evidence="8" id="KW-1185">Reference proteome</keyword>
<comment type="caution">
    <text evidence="7">The sequence shown here is derived from an EMBL/GenBank/DDBJ whole genome shotgun (WGS) entry which is preliminary data.</text>
</comment>
<evidence type="ECO:0000259" key="6">
    <source>
        <dbReference type="Pfam" id="PF01266"/>
    </source>
</evidence>
<evidence type="ECO:0000313" key="7">
    <source>
        <dbReference type="EMBL" id="CAE1287547.1"/>
    </source>
</evidence>
<dbReference type="EMBL" id="CAHIKZ030002479">
    <property type="protein sequence ID" value="CAE1287547.1"/>
    <property type="molecule type" value="Genomic_DNA"/>
</dbReference>
<dbReference type="GO" id="GO:0005777">
    <property type="term" value="C:peroxisome"/>
    <property type="evidence" value="ECO:0007669"/>
    <property type="project" value="TreeGrafter"/>
</dbReference>
<dbReference type="SUPFAM" id="SSF54373">
    <property type="entry name" value="FAD-linked reductases, C-terminal domain"/>
    <property type="match status" value="1"/>
</dbReference>
<dbReference type="GO" id="GO:0033514">
    <property type="term" value="P:L-lysine catabolic process to acetyl-CoA via L-pipecolate"/>
    <property type="evidence" value="ECO:0007669"/>
    <property type="project" value="TreeGrafter"/>
</dbReference>
<dbReference type="InterPro" id="IPR036188">
    <property type="entry name" value="FAD/NAD-bd_sf"/>
</dbReference>
<dbReference type="EC" id="1.5.3.7" evidence="7"/>
<dbReference type="GO" id="GO:0050660">
    <property type="term" value="F:flavin adenine dinucleotide binding"/>
    <property type="evidence" value="ECO:0007669"/>
    <property type="project" value="InterPro"/>
</dbReference>
<dbReference type="Gene3D" id="3.50.50.60">
    <property type="entry name" value="FAD/NAD(P)-binding domain"/>
    <property type="match status" value="1"/>
</dbReference>
<evidence type="ECO:0000256" key="4">
    <source>
        <dbReference type="ARBA" id="ARBA00022827"/>
    </source>
</evidence>
<evidence type="ECO:0000256" key="3">
    <source>
        <dbReference type="ARBA" id="ARBA00022630"/>
    </source>
</evidence>
<dbReference type="AlphaFoldDB" id="A0A812D5U4"/>
<dbReference type="GO" id="GO:0008115">
    <property type="term" value="F:sarcosine oxidase activity"/>
    <property type="evidence" value="ECO:0007669"/>
    <property type="project" value="UniProtKB-EC"/>
</dbReference>
<evidence type="ECO:0000313" key="8">
    <source>
        <dbReference type="Proteomes" id="UP000597762"/>
    </source>
</evidence>
<dbReference type="Pfam" id="PF01266">
    <property type="entry name" value="DAO"/>
    <property type="match status" value="1"/>
</dbReference>
<comment type="cofactor">
    <cofactor evidence="1">
        <name>FAD</name>
        <dbReference type="ChEBI" id="CHEBI:57692"/>
    </cofactor>
</comment>
<sequence length="318" mass="36360">MLEAYPRWSELEAETNTNLFTQCGMLAMGTDESHYIKEITNALHKYQVPYERLNREQLQKKYAINLPPDSSGVLDPSGGVLKADKAVQAFQKQFMKFGGDIHDAEAVTGIEPGTIVRIHTKKRTYRTTNLVLCLGSWAGSFLSRHVNIRFPFKPVKITVCYFEEKNEGQYSISRFPTFSFKRSVPYDMYYGLPADEYPGLVKIFLHYGPEIDPNRRDENPDLWAQETACNFVKNFFPEIIPKPVVIETCIYTMTPDEHFVLDRHPKWKNIIIGAGFSGHGFKLAPVVGKILGDLAMNVRNSYDLTPFKLNRFSRKSAL</sequence>
<keyword evidence="3" id="KW-0285">Flavoprotein</keyword>
<proteinExistence type="inferred from homology"/>
<organism evidence="7 8">
    <name type="scientific">Acanthosepion pharaonis</name>
    <name type="common">Pharaoh cuttlefish</name>
    <name type="synonym">Sepia pharaonis</name>
    <dbReference type="NCBI Taxonomy" id="158019"/>
    <lineage>
        <taxon>Eukaryota</taxon>
        <taxon>Metazoa</taxon>
        <taxon>Spiralia</taxon>
        <taxon>Lophotrochozoa</taxon>
        <taxon>Mollusca</taxon>
        <taxon>Cephalopoda</taxon>
        <taxon>Coleoidea</taxon>
        <taxon>Decapodiformes</taxon>
        <taxon>Sepiida</taxon>
        <taxon>Sepiina</taxon>
        <taxon>Sepiidae</taxon>
        <taxon>Acanthosepion</taxon>
    </lineage>
</organism>